<dbReference type="AlphaFoldDB" id="A0A8J5UXZ7"/>
<dbReference type="EMBL" id="JAAALK010000289">
    <property type="protein sequence ID" value="KAG8049352.1"/>
    <property type="molecule type" value="Genomic_DNA"/>
</dbReference>
<proteinExistence type="predicted"/>
<organism evidence="1 2">
    <name type="scientific">Zizania palustris</name>
    <name type="common">Northern wild rice</name>
    <dbReference type="NCBI Taxonomy" id="103762"/>
    <lineage>
        <taxon>Eukaryota</taxon>
        <taxon>Viridiplantae</taxon>
        <taxon>Streptophyta</taxon>
        <taxon>Embryophyta</taxon>
        <taxon>Tracheophyta</taxon>
        <taxon>Spermatophyta</taxon>
        <taxon>Magnoliopsida</taxon>
        <taxon>Liliopsida</taxon>
        <taxon>Poales</taxon>
        <taxon>Poaceae</taxon>
        <taxon>BOP clade</taxon>
        <taxon>Oryzoideae</taxon>
        <taxon>Oryzeae</taxon>
        <taxon>Zizaniinae</taxon>
        <taxon>Zizania</taxon>
    </lineage>
</organism>
<dbReference type="Proteomes" id="UP000729402">
    <property type="component" value="Unassembled WGS sequence"/>
</dbReference>
<sequence length="131" mass="14818">MLRSLSPFGHNSSGFLPPEESPLTAALSRCDVTSRQAGGRLLGFAHEELENRRKLQHLGEFDRCPGQFRHRGSGIRDVELRLVFHGHSVRQFLSQISCCLLRGPNLRGRRSNRPLLLVNPIEWRLLELGIA</sequence>
<accession>A0A8J5UXZ7</accession>
<evidence type="ECO:0000313" key="1">
    <source>
        <dbReference type="EMBL" id="KAG8049352.1"/>
    </source>
</evidence>
<protein>
    <submittedName>
        <fullName evidence="1">Uncharacterized protein</fullName>
    </submittedName>
</protein>
<gene>
    <name evidence="1" type="ORF">GUJ93_ZPchr0009g2296</name>
</gene>
<keyword evidence="2" id="KW-1185">Reference proteome</keyword>
<evidence type="ECO:0000313" key="2">
    <source>
        <dbReference type="Proteomes" id="UP000729402"/>
    </source>
</evidence>
<reference evidence="1" key="1">
    <citation type="journal article" date="2021" name="bioRxiv">
        <title>Whole Genome Assembly and Annotation of Northern Wild Rice, Zizania palustris L., Supports a Whole Genome Duplication in the Zizania Genus.</title>
        <authorList>
            <person name="Haas M."/>
            <person name="Kono T."/>
            <person name="Macchietto M."/>
            <person name="Millas R."/>
            <person name="McGilp L."/>
            <person name="Shao M."/>
            <person name="Duquette J."/>
            <person name="Hirsch C.N."/>
            <person name="Kimball J."/>
        </authorList>
    </citation>
    <scope>NUCLEOTIDE SEQUENCE</scope>
    <source>
        <tissue evidence="1">Fresh leaf tissue</tissue>
    </source>
</reference>
<comment type="caution">
    <text evidence="1">The sequence shown here is derived from an EMBL/GenBank/DDBJ whole genome shotgun (WGS) entry which is preliminary data.</text>
</comment>
<reference evidence="1" key="2">
    <citation type="submission" date="2021-02" db="EMBL/GenBank/DDBJ databases">
        <authorList>
            <person name="Kimball J.A."/>
            <person name="Haas M.W."/>
            <person name="Macchietto M."/>
            <person name="Kono T."/>
            <person name="Duquette J."/>
            <person name="Shao M."/>
        </authorList>
    </citation>
    <scope>NUCLEOTIDE SEQUENCE</scope>
    <source>
        <tissue evidence="1">Fresh leaf tissue</tissue>
    </source>
</reference>
<name>A0A8J5UXZ7_ZIZPA</name>